<evidence type="ECO:0000313" key="1">
    <source>
        <dbReference type="EMBL" id="KKO01844.1"/>
    </source>
</evidence>
<name>A0A0F9YBE1_9ZZZZ</name>
<comment type="caution">
    <text evidence="1">The sequence shown here is derived from an EMBL/GenBank/DDBJ whole genome shotgun (WGS) entry which is preliminary data.</text>
</comment>
<organism evidence="1">
    <name type="scientific">marine sediment metagenome</name>
    <dbReference type="NCBI Taxonomy" id="412755"/>
    <lineage>
        <taxon>unclassified sequences</taxon>
        <taxon>metagenomes</taxon>
        <taxon>ecological metagenomes</taxon>
    </lineage>
</organism>
<sequence length="91" mass="10257">MSDAGEREKTVEIMISDVGEMHIVLRPRLPFLVEGYRIQQKQIELFGEGERLGLDIPDDMVSEANEAEQALVTEFGRTGAIPVRETDILKQ</sequence>
<protein>
    <submittedName>
        <fullName evidence="1">Uncharacterized protein</fullName>
    </submittedName>
</protein>
<reference evidence="1" key="1">
    <citation type="journal article" date="2015" name="Nature">
        <title>Complex archaea that bridge the gap between prokaryotes and eukaryotes.</title>
        <authorList>
            <person name="Spang A."/>
            <person name="Saw J.H."/>
            <person name="Jorgensen S.L."/>
            <person name="Zaremba-Niedzwiedzka K."/>
            <person name="Martijn J."/>
            <person name="Lind A.E."/>
            <person name="van Eijk R."/>
            <person name="Schleper C."/>
            <person name="Guy L."/>
            <person name="Ettema T.J."/>
        </authorList>
    </citation>
    <scope>NUCLEOTIDE SEQUENCE</scope>
</reference>
<dbReference type="EMBL" id="LAZR01000033">
    <property type="protein sequence ID" value="KKO01844.1"/>
    <property type="molecule type" value="Genomic_DNA"/>
</dbReference>
<dbReference type="AlphaFoldDB" id="A0A0F9YBE1"/>
<proteinExistence type="predicted"/>
<gene>
    <name evidence="1" type="ORF">LCGC14_0111990</name>
</gene>
<accession>A0A0F9YBE1</accession>